<proteinExistence type="predicted"/>
<accession>A0A1I4ZF11</accession>
<gene>
    <name evidence="2" type="ORF">SAMN05660284_01606</name>
</gene>
<evidence type="ECO:0000256" key="1">
    <source>
        <dbReference type="SAM" id="Phobius"/>
    </source>
</evidence>
<keyword evidence="1" id="KW-0812">Transmembrane</keyword>
<reference evidence="3" key="1">
    <citation type="submission" date="2016-10" db="EMBL/GenBank/DDBJ databases">
        <authorList>
            <person name="Varghese N."/>
            <person name="Submissions S."/>
        </authorList>
    </citation>
    <scope>NUCLEOTIDE SEQUENCE [LARGE SCALE GENOMIC DNA]</scope>
    <source>
        <strain evidence="3">DSM 6150</strain>
    </source>
</reference>
<dbReference type="STRING" id="83765.SAMN05660284_01606"/>
<sequence>MENFEAKGLLSVEVKASPIVAGTPATVSLIIRNPFSEQVVIESIQAPSSAPLLPSQVGEDEKSSHGMDKKPGFFESFVSAFVMFKVKEISVGPLTAEFPAPRGRHFHINMEPQSKLTVKTPFGPNDNVHINNAEGAEVVFDTPDAKADPGDSKERVIPPHQEDLASFELKTAHWLLVKPKVLDLYALIRFRVGDEPRSQVVPVTVSVQPPVKSIVLGTVSGGILGWLARQLNKGILSSEFSAAASIVSVLGIIVMAMILAIVLSRQESSKGFVTLEDFYGAFVVGAILGYTGTQYFEASIKAAVGSSGV</sequence>
<dbReference type="AlphaFoldDB" id="A0A1I4ZF11"/>
<keyword evidence="1" id="KW-0472">Membrane</keyword>
<dbReference type="Proteomes" id="UP000242869">
    <property type="component" value="Unassembled WGS sequence"/>
</dbReference>
<feature type="transmembrane region" description="Helical" evidence="1">
    <location>
        <begin position="240"/>
        <end position="263"/>
    </location>
</feature>
<keyword evidence="3" id="KW-1185">Reference proteome</keyword>
<dbReference type="EMBL" id="FOVE01000010">
    <property type="protein sequence ID" value="SFN48623.1"/>
    <property type="molecule type" value="Genomic_DNA"/>
</dbReference>
<evidence type="ECO:0000313" key="2">
    <source>
        <dbReference type="EMBL" id="SFN48623.1"/>
    </source>
</evidence>
<feature type="transmembrane region" description="Helical" evidence="1">
    <location>
        <begin position="278"/>
        <end position="296"/>
    </location>
</feature>
<dbReference type="OrthoDB" id="4351206at2"/>
<protein>
    <submittedName>
        <fullName evidence="2">Uncharacterized protein</fullName>
    </submittedName>
</protein>
<dbReference type="RefSeq" id="WP_091194181.1">
    <property type="nucleotide sequence ID" value="NZ_FOVE01000010.1"/>
</dbReference>
<evidence type="ECO:0000313" key="3">
    <source>
        <dbReference type="Proteomes" id="UP000242869"/>
    </source>
</evidence>
<name>A0A1I4ZF11_9NEIS</name>
<keyword evidence="1" id="KW-1133">Transmembrane helix</keyword>
<organism evidence="2 3">
    <name type="scientific">Formivibrio citricus</name>
    <dbReference type="NCBI Taxonomy" id="83765"/>
    <lineage>
        <taxon>Bacteria</taxon>
        <taxon>Pseudomonadati</taxon>
        <taxon>Pseudomonadota</taxon>
        <taxon>Betaproteobacteria</taxon>
        <taxon>Neisseriales</taxon>
        <taxon>Chitinibacteraceae</taxon>
        <taxon>Formivibrio</taxon>
    </lineage>
</organism>